<name>A0AAJ2ETN2_9HYPH</name>
<protein>
    <submittedName>
        <fullName evidence="8">Methyl-accepting chemotaxis protein</fullName>
    </submittedName>
</protein>
<keyword evidence="2" id="KW-0145">Chemotaxis</keyword>
<evidence type="ECO:0000259" key="6">
    <source>
        <dbReference type="PROSITE" id="PS50111"/>
    </source>
</evidence>
<dbReference type="EMBL" id="JAVIZC010000003">
    <property type="protein sequence ID" value="MDR6104261.1"/>
    <property type="molecule type" value="Genomic_DNA"/>
</dbReference>
<evidence type="ECO:0000313" key="9">
    <source>
        <dbReference type="Proteomes" id="UP001255601"/>
    </source>
</evidence>
<keyword evidence="4" id="KW-0807">Transducer</keyword>
<dbReference type="CDD" id="cd06225">
    <property type="entry name" value="HAMP"/>
    <property type="match status" value="1"/>
</dbReference>
<dbReference type="SMART" id="SM00304">
    <property type="entry name" value="HAMP"/>
    <property type="match status" value="2"/>
</dbReference>
<dbReference type="GO" id="GO:0016020">
    <property type="term" value="C:membrane"/>
    <property type="evidence" value="ECO:0007669"/>
    <property type="project" value="UniProtKB-SubCell"/>
</dbReference>
<dbReference type="Gene3D" id="1.10.287.950">
    <property type="entry name" value="Methyl-accepting chemotaxis protein"/>
    <property type="match status" value="1"/>
</dbReference>
<dbReference type="InterPro" id="IPR051310">
    <property type="entry name" value="MCP_chemotaxis"/>
</dbReference>
<dbReference type="Pfam" id="PF00672">
    <property type="entry name" value="HAMP"/>
    <property type="match status" value="1"/>
</dbReference>
<dbReference type="SUPFAM" id="SSF158472">
    <property type="entry name" value="HAMP domain-like"/>
    <property type="match status" value="1"/>
</dbReference>
<evidence type="ECO:0000256" key="5">
    <source>
        <dbReference type="SAM" id="Phobius"/>
    </source>
</evidence>
<dbReference type="PROSITE" id="PS50111">
    <property type="entry name" value="CHEMOTAXIS_TRANSDUC_2"/>
    <property type="match status" value="1"/>
</dbReference>
<dbReference type="PANTHER" id="PTHR43531:SF11">
    <property type="entry name" value="METHYL-ACCEPTING CHEMOTAXIS PROTEIN 3"/>
    <property type="match status" value="1"/>
</dbReference>
<keyword evidence="5" id="KW-0472">Membrane</keyword>
<dbReference type="SMART" id="SM00283">
    <property type="entry name" value="MA"/>
    <property type="match status" value="1"/>
</dbReference>
<dbReference type="GO" id="GO:0004888">
    <property type="term" value="F:transmembrane signaling receptor activity"/>
    <property type="evidence" value="ECO:0007669"/>
    <property type="project" value="InterPro"/>
</dbReference>
<proteinExistence type="inferred from homology"/>
<comment type="subcellular location">
    <subcellularLocation>
        <location evidence="1">Membrane</location>
    </subcellularLocation>
</comment>
<dbReference type="PRINTS" id="PR00260">
    <property type="entry name" value="CHEMTRNSDUCR"/>
</dbReference>
<organism evidence="8 9">
    <name type="scientific">Agrobacterium larrymoorei</name>
    <dbReference type="NCBI Taxonomy" id="160699"/>
    <lineage>
        <taxon>Bacteria</taxon>
        <taxon>Pseudomonadati</taxon>
        <taxon>Pseudomonadota</taxon>
        <taxon>Alphaproteobacteria</taxon>
        <taxon>Hyphomicrobiales</taxon>
        <taxon>Rhizobiaceae</taxon>
        <taxon>Rhizobium/Agrobacterium group</taxon>
        <taxon>Agrobacterium</taxon>
    </lineage>
</organism>
<dbReference type="CDD" id="cd11386">
    <property type="entry name" value="MCP_signal"/>
    <property type="match status" value="1"/>
</dbReference>
<evidence type="ECO:0000256" key="1">
    <source>
        <dbReference type="ARBA" id="ARBA00004370"/>
    </source>
</evidence>
<feature type="domain" description="HAMP" evidence="7">
    <location>
        <begin position="348"/>
        <end position="401"/>
    </location>
</feature>
<dbReference type="InterPro" id="IPR004089">
    <property type="entry name" value="MCPsignal_dom"/>
</dbReference>
<dbReference type="InterPro" id="IPR004090">
    <property type="entry name" value="Chemotax_Me-accpt_rcpt"/>
</dbReference>
<dbReference type="InterPro" id="IPR003660">
    <property type="entry name" value="HAMP_dom"/>
</dbReference>
<keyword evidence="5" id="KW-0812">Transmembrane</keyword>
<dbReference type="PROSITE" id="PS50885">
    <property type="entry name" value="HAMP"/>
    <property type="match status" value="2"/>
</dbReference>
<feature type="domain" description="HAMP" evidence="7">
    <location>
        <begin position="435"/>
        <end position="481"/>
    </location>
</feature>
<dbReference type="Proteomes" id="UP001255601">
    <property type="component" value="Unassembled WGS sequence"/>
</dbReference>
<keyword evidence="5" id="KW-1133">Transmembrane helix</keyword>
<dbReference type="PANTHER" id="PTHR43531">
    <property type="entry name" value="PROTEIN ICFG"/>
    <property type="match status" value="1"/>
</dbReference>
<evidence type="ECO:0000256" key="4">
    <source>
        <dbReference type="PROSITE-ProRule" id="PRU00284"/>
    </source>
</evidence>
<feature type="transmembrane region" description="Helical" evidence="5">
    <location>
        <begin position="325"/>
        <end position="346"/>
    </location>
</feature>
<dbReference type="SUPFAM" id="SSF58104">
    <property type="entry name" value="Methyl-accepting chemotaxis protein (MCP) signaling domain"/>
    <property type="match status" value="1"/>
</dbReference>
<dbReference type="Gene3D" id="6.10.340.10">
    <property type="match status" value="1"/>
</dbReference>
<evidence type="ECO:0000256" key="2">
    <source>
        <dbReference type="ARBA" id="ARBA00022500"/>
    </source>
</evidence>
<feature type="domain" description="Methyl-accepting transducer" evidence="6">
    <location>
        <begin position="486"/>
        <end position="715"/>
    </location>
</feature>
<accession>A0AAJ2ETN2</accession>
<comment type="caution">
    <text evidence="8">The sequence shown here is derived from an EMBL/GenBank/DDBJ whole genome shotgun (WGS) entry which is preliminary data.</text>
</comment>
<comment type="similarity">
    <text evidence="3">Belongs to the methyl-accepting chemotaxis (MCP) protein family.</text>
</comment>
<reference evidence="8" key="1">
    <citation type="submission" date="2023-08" db="EMBL/GenBank/DDBJ databases">
        <title>Functional and genomic diversity of the sorghum phyllosphere microbiome.</title>
        <authorList>
            <person name="Shade A."/>
        </authorList>
    </citation>
    <scope>NUCLEOTIDE SEQUENCE</scope>
    <source>
        <strain evidence="8">SORGH_AS_0974</strain>
    </source>
</reference>
<gene>
    <name evidence="8" type="ORF">QE369_004458</name>
</gene>
<dbReference type="GO" id="GO:0006935">
    <property type="term" value="P:chemotaxis"/>
    <property type="evidence" value="ECO:0007669"/>
    <property type="project" value="UniProtKB-KW"/>
</dbReference>
<sequence length="746" mass="79108">MISRLSIRATLSALIFSIGLVATVFAIISFWQASSASIESNTARLYAAVDRNLLVLQMGLLSEKADSPNVLRMSGDALAKARASMAENRQTVDKGYQAADALMADASDPSVLKAYGDVKSAMTDFLQARSAIDTALSSAKPQESSAGEAIGRAGNVLMERAINLAQMLETAMAESEPVLGDLGAIKRIAWQVRNVGGSVWEVAHGPYTGGPVLTPALIKKLDTIEGSTRSYWELLQSMSKSSTIPAPVKAAVDQARSEYFEGSFGTLRQSIVADVQAGKMPQMEFSVWLPKLIAAINTITNVAIVSMDQANIIAENAQYGAFRTAAISGVVGLAVLALWGLGYLVMKGRLFNPLELMTDAVRRLAKNDVAVDIPAFTRRDEMAELAGAVAVFKQNAIARMELEEKARQFQQELDRKLRETQAAFEAAGASQKAFLGTLATGLERLALGDLSTRIDKNSDPAFLTIQENFNGAIGRLEAALSAVLESANAVTDGVQEISQSTDSLARRTEQQAAALEQTAAALEEITANVGSSAGRSSEARTVAVNAVSNATKSGSVVAEAVAAMRRIEEASAKVRNIITVIDEIAFQTNLLALNAGVEAARAGEAGKGFAVVAQEVRELAQRSASASKEIRDLIQRSNQEIGEGVKLVAETGEALHTIEHDIATINEHMEAIAVSSSEQAAGISQVNTAVNQMDHATQQNAAMVEESNAAASLLAQEANKLRQAMRGFRIGEGSSTYGMRNATRAA</sequence>
<evidence type="ECO:0000259" key="7">
    <source>
        <dbReference type="PROSITE" id="PS50885"/>
    </source>
</evidence>
<dbReference type="AlphaFoldDB" id="A0AAJ2ETN2"/>
<dbReference type="Pfam" id="PF00015">
    <property type="entry name" value="MCPsignal"/>
    <property type="match status" value="1"/>
</dbReference>
<dbReference type="GO" id="GO:0007165">
    <property type="term" value="P:signal transduction"/>
    <property type="evidence" value="ECO:0007669"/>
    <property type="project" value="UniProtKB-KW"/>
</dbReference>
<dbReference type="FunFam" id="1.10.287.950:FF:000001">
    <property type="entry name" value="Methyl-accepting chemotaxis sensory transducer"/>
    <property type="match status" value="1"/>
</dbReference>
<evidence type="ECO:0000256" key="3">
    <source>
        <dbReference type="ARBA" id="ARBA00029447"/>
    </source>
</evidence>
<evidence type="ECO:0000313" key="8">
    <source>
        <dbReference type="EMBL" id="MDR6104261.1"/>
    </source>
</evidence>